<reference evidence="4 5" key="1">
    <citation type="submission" date="2020-08" db="EMBL/GenBank/DDBJ databases">
        <authorList>
            <person name="Liu C."/>
            <person name="Sun Q."/>
        </authorList>
    </citation>
    <scope>NUCLEOTIDE SEQUENCE [LARGE SCALE GENOMIC DNA]</scope>
    <source>
        <strain evidence="4 5">NSJ-59</strain>
    </source>
</reference>
<name>A0ABR6VJ83_9FIRM</name>
<evidence type="ECO:0000259" key="3">
    <source>
        <dbReference type="Pfam" id="PF03358"/>
    </source>
</evidence>
<accession>A0ABR6VJ83</accession>
<keyword evidence="2" id="KW-0288">FMN</keyword>
<keyword evidence="1" id="KW-0285">Flavoprotein</keyword>
<evidence type="ECO:0000256" key="2">
    <source>
        <dbReference type="ARBA" id="ARBA00022643"/>
    </source>
</evidence>
<evidence type="ECO:0000256" key="1">
    <source>
        <dbReference type="ARBA" id="ARBA00022630"/>
    </source>
</evidence>
<evidence type="ECO:0000313" key="4">
    <source>
        <dbReference type="EMBL" id="MBC3537320.1"/>
    </source>
</evidence>
<protein>
    <submittedName>
        <fullName evidence="4">Flavodoxin family protein</fullName>
    </submittedName>
</protein>
<dbReference type="InterPro" id="IPR005025">
    <property type="entry name" value="FMN_Rdtase-like_dom"/>
</dbReference>
<dbReference type="PANTHER" id="PTHR43278:SF2">
    <property type="entry name" value="IRON-SULFUR FLAVOPROTEIN"/>
    <property type="match status" value="1"/>
</dbReference>
<dbReference type="Gene3D" id="3.40.50.360">
    <property type="match status" value="1"/>
</dbReference>
<dbReference type="InterPro" id="IPR051796">
    <property type="entry name" value="ISF_SsuE-like"/>
</dbReference>
<dbReference type="InterPro" id="IPR029039">
    <property type="entry name" value="Flavoprotein-like_sf"/>
</dbReference>
<dbReference type="SUPFAM" id="SSF52218">
    <property type="entry name" value="Flavoproteins"/>
    <property type="match status" value="1"/>
</dbReference>
<organism evidence="4 5">
    <name type="scientific">Megasphaera hominis</name>
    <dbReference type="NCBI Taxonomy" id="159836"/>
    <lineage>
        <taxon>Bacteria</taxon>
        <taxon>Bacillati</taxon>
        <taxon>Bacillota</taxon>
        <taxon>Negativicutes</taxon>
        <taxon>Veillonellales</taxon>
        <taxon>Veillonellaceae</taxon>
        <taxon>Megasphaera</taxon>
    </lineage>
</organism>
<keyword evidence="5" id="KW-1185">Reference proteome</keyword>
<gene>
    <name evidence="4" type="ORF">H8J70_08655</name>
</gene>
<dbReference type="PANTHER" id="PTHR43278">
    <property type="entry name" value="NAD(P)H-DEPENDENT FMN-CONTAINING OXIDOREDUCTASE YWQN-RELATED"/>
    <property type="match status" value="1"/>
</dbReference>
<sequence length="212" mass="23579">MKKVILLNASPRKNFNTAKLLREAEKGAQAAGAETEYIDLNSLTFKGCQSCLACKRKDAARCKCFWHDDLSPVIDGVLQADAVILGTPIYFSEPTALFRGFLERLLFCCLSYDGGTTYFQGKLPVGIIYDMNAPQEYYESTYKEKFKEIESLFTMVLHSDVSAVASCGTIQVADYTKYAMSLLDGKERLELGKKQFPEDLKAAFELGGKLGQ</sequence>
<evidence type="ECO:0000313" key="5">
    <source>
        <dbReference type="Proteomes" id="UP000606870"/>
    </source>
</evidence>
<dbReference type="Pfam" id="PF03358">
    <property type="entry name" value="FMN_red"/>
    <property type="match status" value="1"/>
</dbReference>
<proteinExistence type="predicted"/>
<dbReference type="EMBL" id="JACOGK010000024">
    <property type="protein sequence ID" value="MBC3537320.1"/>
    <property type="molecule type" value="Genomic_DNA"/>
</dbReference>
<dbReference type="Proteomes" id="UP000606870">
    <property type="component" value="Unassembled WGS sequence"/>
</dbReference>
<dbReference type="RefSeq" id="WP_186503597.1">
    <property type="nucleotide sequence ID" value="NZ_JACOGK010000024.1"/>
</dbReference>
<feature type="domain" description="NADPH-dependent FMN reductase-like" evidence="3">
    <location>
        <begin position="3"/>
        <end position="122"/>
    </location>
</feature>
<comment type="caution">
    <text evidence="4">The sequence shown here is derived from an EMBL/GenBank/DDBJ whole genome shotgun (WGS) entry which is preliminary data.</text>
</comment>